<keyword evidence="3" id="KW-0560">Oxidoreductase</keyword>
<reference evidence="4 5" key="1">
    <citation type="submission" date="2016-07" db="EMBL/GenBank/DDBJ databases">
        <title>Pervasive Adenine N6-methylation of Active Genes in Fungi.</title>
        <authorList>
            <consortium name="DOE Joint Genome Institute"/>
            <person name="Mondo S.J."/>
            <person name="Dannebaum R.O."/>
            <person name="Kuo R.C."/>
            <person name="Labutti K."/>
            <person name="Haridas S."/>
            <person name="Kuo A."/>
            <person name="Salamov A."/>
            <person name="Ahrendt S.R."/>
            <person name="Lipzen A."/>
            <person name="Sullivan W."/>
            <person name="Andreopoulos W.B."/>
            <person name="Clum A."/>
            <person name="Lindquist E."/>
            <person name="Daum C."/>
            <person name="Ramamoorthy G.K."/>
            <person name="Gryganskyi A."/>
            <person name="Culley D."/>
            <person name="Magnuson J.K."/>
            <person name="James T.Y."/>
            <person name="O'Malley M.A."/>
            <person name="Stajich J.E."/>
            <person name="Spatafora J.W."/>
            <person name="Visel A."/>
            <person name="Grigoriev I.V."/>
        </authorList>
    </citation>
    <scope>NUCLEOTIDE SEQUENCE [LARGE SCALE GENOMIC DNA]</scope>
    <source>
        <strain evidence="4 5">NRRL 2496</strain>
    </source>
</reference>
<evidence type="ECO:0000256" key="1">
    <source>
        <dbReference type="ARBA" id="ARBA00006484"/>
    </source>
</evidence>
<comment type="caution">
    <text evidence="4">The sequence shown here is derived from an EMBL/GenBank/DDBJ whole genome shotgun (WGS) entry which is preliminary data.</text>
</comment>
<comment type="similarity">
    <text evidence="1">Belongs to the short-chain dehydrogenases/reductases (SDR) family.</text>
</comment>
<organism evidence="4 5">
    <name type="scientific">Syncephalastrum racemosum</name>
    <name type="common">Filamentous fungus</name>
    <dbReference type="NCBI Taxonomy" id="13706"/>
    <lineage>
        <taxon>Eukaryota</taxon>
        <taxon>Fungi</taxon>
        <taxon>Fungi incertae sedis</taxon>
        <taxon>Mucoromycota</taxon>
        <taxon>Mucoromycotina</taxon>
        <taxon>Mucoromycetes</taxon>
        <taxon>Mucorales</taxon>
        <taxon>Syncephalastraceae</taxon>
        <taxon>Syncephalastrum</taxon>
    </lineage>
</organism>
<keyword evidence="2" id="KW-0521">NADP</keyword>
<dbReference type="PANTHER" id="PTHR43618">
    <property type="entry name" value="7-ALPHA-HYDROXYSTEROID DEHYDROGENASE"/>
    <property type="match status" value="1"/>
</dbReference>
<sequence>MDIKNLFNVKGKVVLVTGGSRGIGEMIATGFVSAGCKVYISSRSAEACDEVAKKLTAQGPGQCIAVPADLQKLEEVQRLAAEIAKREDHLDVLVNNAGANWAESFKTFPDQAFEKVVNLNLKRIFSLTQACYPLLTAKSSTSNPSTVINIGSIDGFRAAPQETFAYTASKAGLHHMTRHMAGKLGHEGVTFNSIAPGAFQSKMMKATLEKFGKQIVAKTPVGRIGSPEDIAGTCIYLASRAGQYTNGATIACDGGALCYAPKL</sequence>
<dbReference type="PROSITE" id="PS00061">
    <property type="entry name" value="ADH_SHORT"/>
    <property type="match status" value="1"/>
</dbReference>
<dbReference type="STRING" id="13706.A0A1X2HBJ8"/>
<dbReference type="InterPro" id="IPR036291">
    <property type="entry name" value="NAD(P)-bd_dom_sf"/>
</dbReference>
<dbReference type="OMA" id="NVNMAGF"/>
<proteinExistence type="inferred from homology"/>
<dbReference type="InterPro" id="IPR052178">
    <property type="entry name" value="Sec_Metab_Biosynth_SDR"/>
</dbReference>
<dbReference type="PRINTS" id="PR00081">
    <property type="entry name" value="GDHRDH"/>
</dbReference>
<dbReference type="FunCoup" id="A0A1X2HBJ8">
    <property type="interactions" value="33"/>
</dbReference>
<evidence type="ECO:0000256" key="3">
    <source>
        <dbReference type="ARBA" id="ARBA00023002"/>
    </source>
</evidence>
<dbReference type="InterPro" id="IPR020904">
    <property type="entry name" value="Sc_DH/Rdtase_CS"/>
</dbReference>
<dbReference type="GO" id="GO:0016491">
    <property type="term" value="F:oxidoreductase activity"/>
    <property type="evidence" value="ECO:0007669"/>
    <property type="project" value="UniProtKB-KW"/>
</dbReference>
<dbReference type="InParanoid" id="A0A1X2HBJ8"/>
<dbReference type="PANTHER" id="PTHR43618:SF17">
    <property type="entry name" value="RHAMNOLIPIDS BIOSYNTHESIS 3-OXOACYL-[ACYL-CARRIER-PROTEIN] REDUCTASE"/>
    <property type="match status" value="1"/>
</dbReference>
<dbReference type="Pfam" id="PF13561">
    <property type="entry name" value="adh_short_C2"/>
    <property type="match status" value="1"/>
</dbReference>
<protein>
    <submittedName>
        <fullName evidence="4">Uncharacterized protein</fullName>
    </submittedName>
</protein>
<dbReference type="FunFam" id="3.40.50.720:FF:000084">
    <property type="entry name" value="Short-chain dehydrogenase reductase"/>
    <property type="match status" value="1"/>
</dbReference>
<evidence type="ECO:0000313" key="4">
    <source>
        <dbReference type="EMBL" id="ORY96142.1"/>
    </source>
</evidence>
<evidence type="ECO:0000256" key="2">
    <source>
        <dbReference type="ARBA" id="ARBA00022857"/>
    </source>
</evidence>
<dbReference type="AlphaFoldDB" id="A0A1X2HBJ8"/>
<evidence type="ECO:0000313" key="5">
    <source>
        <dbReference type="Proteomes" id="UP000242180"/>
    </source>
</evidence>
<dbReference type="Gene3D" id="3.40.50.720">
    <property type="entry name" value="NAD(P)-binding Rossmann-like Domain"/>
    <property type="match status" value="1"/>
</dbReference>
<dbReference type="InterPro" id="IPR002347">
    <property type="entry name" value="SDR_fam"/>
</dbReference>
<dbReference type="OrthoDB" id="294295at2759"/>
<dbReference type="Proteomes" id="UP000242180">
    <property type="component" value="Unassembled WGS sequence"/>
</dbReference>
<keyword evidence="5" id="KW-1185">Reference proteome</keyword>
<dbReference type="PRINTS" id="PR00080">
    <property type="entry name" value="SDRFAMILY"/>
</dbReference>
<dbReference type="SUPFAM" id="SSF51735">
    <property type="entry name" value="NAD(P)-binding Rossmann-fold domains"/>
    <property type="match status" value="1"/>
</dbReference>
<name>A0A1X2HBJ8_SYNRA</name>
<accession>A0A1X2HBJ8</accession>
<gene>
    <name evidence="4" type="ORF">BCR43DRAFT_473728</name>
</gene>
<dbReference type="EMBL" id="MCGN01000005">
    <property type="protein sequence ID" value="ORY96142.1"/>
    <property type="molecule type" value="Genomic_DNA"/>
</dbReference>